<proteinExistence type="inferred from homology"/>
<evidence type="ECO:0000256" key="7">
    <source>
        <dbReference type="ARBA" id="ARBA00035120"/>
    </source>
</evidence>
<feature type="transmembrane region" description="Helical" evidence="10">
    <location>
        <begin position="239"/>
        <end position="258"/>
    </location>
</feature>
<feature type="transmembrane region" description="Helical" evidence="10">
    <location>
        <begin position="385"/>
        <end position="406"/>
    </location>
</feature>
<dbReference type="EMBL" id="ML014157">
    <property type="protein sequence ID" value="RKP01930.1"/>
    <property type="molecule type" value="Genomic_DNA"/>
</dbReference>
<feature type="compositionally biased region" description="Pro residues" evidence="9">
    <location>
        <begin position="319"/>
        <end position="328"/>
    </location>
</feature>
<evidence type="ECO:0000313" key="12">
    <source>
        <dbReference type="Proteomes" id="UP000274922"/>
    </source>
</evidence>
<keyword evidence="5 10" id="KW-1133">Transmembrane helix</keyword>
<dbReference type="PANTHER" id="PTHR28259">
    <property type="entry name" value="FLUORIDE EXPORT PROTEIN 1-RELATED"/>
    <property type="match status" value="1"/>
</dbReference>
<name>A0A4P9XA13_9FUNG</name>
<evidence type="ECO:0000256" key="9">
    <source>
        <dbReference type="SAM" id="MobiDB-lite"/>
    </source>
</evidence>
<dbReference type="AlphaFoldDB" id="A0A4P9XA13"/>
<feature type="region of interest" description="Disordered" evidence="9">
    <location>
        <begin position="310"/>
        <end position="331"/>
    </location>
</feature>
<dbReference type="OrthoDB" id="409792at2759"/>
<feature type="transmembrane region" description="Helical" evidence="10">
    <location>
        <begin position="418"/>
        <end position="444"/>
    </location>
</feature>
<feature type="transmembrane region" description="Helical" evidence="10">
    <location>
        <begin position="278"/>
        <end position="295"/>
    </location>
</feature>
<evidence type="ECO:0000256" key="10">
    <source>
        <dbReference type="SAM" id="Phobius"/>
    </source>
</evidence>
<dbReference type="Pfam" id="PF02537">
    <property type="entry name" value="CRCB"/>
    <property type="match status" value="2"/>
</dbReference>
<evidence type="ECO:0000256" key="2">
    <source>
        <dbReference type="ARBA" id="ARBA00004651"/>
    </source>
</evidence>
<evidence type="ECO:0000256" key="1">
    <source>
        <dbReference type="ARBA" id="ARBA00002598"/>
    </source>
</evidence>
<evidence type="ECO:0000313" key="11">
    <source>
        <dbReference type="EMBL" id="RKP01930.1"/>
    </source>
</evidence>
<keyword evidence="4 10" id="KW-0812">Transmembrane</keyword>
<dbReference type="InterPro" id="IPR003691">
    <property type="entry name" value="FluC"/>
</dbReference>
<keyword evidence="12" id="KW-1185">Reference proteome</keyword>
<evidence type="ECO:0000256" key="4">
    <source>
        <dbReference type="ARBA" id="ARBA00022692"/>
    </source>
</evidence>
<protein>
    <recommendedName>
        <fullName evidence="13">Fluoride ion transporter CrcB</fullName>
    </recommendedName>
</protein>
<feature type="transmembrane region" description="Helical" evidence="10">
    <location>
        <begin position="135"/>
        <end position="158"/>
    </location>
</feature>
<dbReference type="STRING" id="1555241.A0A4P9XA13"/>
<comment type="catalytic activity">
    <reaction evidence="8">
        <text>fluoride(in) = fluoride(out)</text>
        <dbReference type="Rhea" id="RHEA:76159"/>
        <dbReference type="ChEBI" id="CHEBI:17051"/>
    </reaction>
    <physiologicalReaction direction="left-to-right" evidence="8">
        <dbReference type="Rhea" id="RHEA:76160"/>
    </physiologicalReaction>
</comment>
<dbReference type="Proteomes" id="UP000274922">
    <property type="component" value="Unassembled WGS sequence"/>
</dbReference>
<evidence type="ECO:0008006" key="13">
    <source>
        <dbReference type="Google" id="ProtNLM"/>
    </source>
</evidence>
<evidence type="ECO:0000256" key="5">
    <source>
        <dbReference type="ARBA" id="ARBA00022989"/>
    </source>
</evidence>
<keyword evidence="3" id="KW-1003">Cell membrane</keyword>
<evidence type="ECO:0000256" key="8">
    <source>
        <dbReference type="ARBA" id="ARBA00035585"/>
    </source>
</evidence>
<accession>A0A4P9XA13</accession>
<organism evidence="11 12">
    <name type="scientific">Caulochytrium protostelioides</name>
    <dbReference type="NCBI Taxonomy" id="1555241"/>
    <lineage>
        <taxon>Eukaryota</taxon>
        <taxon>Fungi</taxon>
        <taxon>Fungi incertae sedis</taxon>
        <taxon>Chytridiomycota</taxon>
        <taxon>Chytridiomycota incertae sedis</taxon>
        <taxon>Chytridiomycetes</taxon>
        <taxon>Caulochytriales</taxon>
        <taxon>Caulochytriaceae</taxon>
        <taxon>Caulochytrium</taxon>
    </lineage>
</organism>
<comment type="similarity">
    <text evidence="7">Belongs to the fluoride channel Fluc/FEX (TC 1.A.43) family.</text>
</comment>
<reference evidence="12" key="1">
    <citation type="journal article" date="2018" name="Nat. Microbiol.">
        <title>Leveraging single-cell genomics to expand the fungal tree of life.</title>
        <authorList>
            <person name="Ahrendt S.R."/>
            <person name="Quandt C.A."/>
            <person name="Ciobanu D."/>
            <person name="Clum A."/>
            <person name="Salamov A."/>
            <person name="Andreopoulos B."/>
            <person name="Cheng J.F."/>
            <person name="Woyke T."/>
            <person name="Pelin A."/>
            <person name="Henrissat B."/>
            <person name="Reynolds N.K."/>
            <person name="Benny G.L."/>
            <person name="Smith M.E."/>
            <person name="James T.Y."/>
            <person name="Grigoriev I.V."/>
        </authorList>
    </citation>
    <scope>NUCLEOTIDE SEQUENCE [LARGE SCALE GENOMIC DNA]</scope>
    <source>
        <strain evidence="12">ATCC 52028</strain>
    </source>
</reference>
<dbReference type="GO" id="GO:1903425">
    <property type="term" value="F:fluoride transmembrane transporter activity"/>
    <property type="evidence" value="ECO:0007669"/>
    <property type="project" value="TreeGrafter"/>
</dbReference>
<keyword evidence="6 10" id="KW-0472">Membrane</keyword>
<comment type="function">
    <text evidence="1">Fluoride channel required for the rapid expulsion of cytoplasmic fluoride.</text>
</comment>
<feature type="transmembrane region" description="Helical" evidence="10">
    <location>
        <begin position="178"/>
        <end position="197"/>
    </location>
</feature>
<comment type="subcellular location">
    <subcellularLocation>
        <location evidence="2">Cell membrane</location>
        <topology evidence="2">Multi-pass membrane protein</topology>
    </subcellularLocation>
</comment>
<evidence type="ECO:0000256" key="3">
    <source>
        <dbReference type="ARBA" id="ARBA00022475"/>
    </source>
</evidence>
<feature type="transmembrane region" description="Helical" evidence="10">
    <location>
        <begin position="350"/>
        <end position="373"/>
    </location>
</feature>
<sequence length="463" mass="48785">MRTTRTPSALAPPDPSAALAPLASPLPEAAPMAGPDDAPATATVSLVTVLACLVQASLLGTLCRLTLTALWTPAAAAAPVAGSLLPSLAPQAVGCFVFGLAEPCRCAWWARVGTAPHGRRRRRPPPSPRDRHTTLVALMPLVIQTGFCGSLTTFSTWMADVLAAFLAGGRHVLDGLQALLVVWGVCWTVVGLGPDLVQGCRRLARGRRGAVDAATANRRPMPTLRCVWRRWPSRDGWRFAVLPALVGLGIAWLCATAPPHVWAGAATRDPVAHHHRGWAAAAAVSGLGTWMRYALAAGFNPAPRPPAPPSLAVGAGASLPPPPSPMQPSPAWRRCTQAWARRRLRRRWPLGTLLANLLGTLLYAVGLLARLPTARRPALPLPRCLALYALQNGLCGCLTTVSSLVGETAALKSRQGPALAYAYAGATVVLGQVIVILVAGVPWWTWSWPPATGARAFLPLTCQ</sequence>
<evidence type="ECO:0000256" key="6">
    <source>
        <dbReference type="ARBA" id="ARBA00023136"/>
    </source>
</evidence>
<dbReference type="PANTHER" id="PTHR28259:SF1">
    <property type="entry name" value="FLUORIDE EXPORT PROTEIN 1-RELATED"/>
    <property type="match status" value="1"/>
</dbReference>
<dbReference type="GO" id="GO:0005886">
    <property type="term" value="C:plasma membrane"/>
    <property type="evidence" value="ECO:0007669"/>
    <property type="project" value="UniProtKB-SubCell"/>
</dbReference>
<gene>
    <name evidence="11" type="ORF">CXG81DRAFT_25420</name>
</gene>